<reference evidence="1 2" key="1">
    <citation type="journal article" date="2013" name="ISME J.">
        <title>A metabolic model for members of the genus Tetrasphaera involved in enhanced biological phosphorus removal.</title>
        <authorList>
            <person name="Kristiansen R."/>
            <person name="Nguyen H.T.T."/>
            <person name="Saunders A.M."/>
            <person name="Nielsen J.L."/>
            <person name="Wimmer R."/>
            <person name="Le V.Q."/>
            <person name="McIlroy S.J."/>
            <person name="Petrovski S."/>
            <person name="Seviour R.J."/>
            <person name="Calteau A."/>
            <person name="Nielsen K.L."/>
            <person name="Nielsen P.H."/>
        </authorList>
    </citation>
    <scope>NUCLEOTIDE SEQUENCE [LARGE SCALE GENOMIC DNA]</scope>
    <source>
        <strain evidence="1 2">Ben 74</strain>
    </source>
</reference>
<dbReference type="InterPro" id="IPR021254">
    <property type="entry name" value="DUF2806"/>
</dbReference>
<dbReference type="OrthoDB" id="275368at2"/>
<comment type="caution">
    <text evidence="1">The sequence shown here is derived from an EMBL/GenBank/DDBJ whole genome shotgun (WGS) entry which is preliminary data.</text>
</comment>
<proteinExistence type="predicted"/>
<evidence type="ECO:0000313" key="1">
    <source>
        <dbReference type="EMBL" id="CCI52310.1"/>
    </source>
</evidence>
<dbReference type="EMBL" id="CAJC01000065">
    <property type="protein sequence ID" value="CCI52310.1"/>
    <property type="molecule type" value="Genomic_DNA"/>
</dbReference>
<dbReference type="Proteomes" id="UP000035720">
    <property type="component" value="Unassembled WGS sequence"/>
</dbReference>
<accession>A0A077M8X3</accession>
<organism evidence="1 2">
    <name type="scientific">Nostocoides jenkinsii Ben 74</name>
    <dbReference type="NCBI Taxonomy" id="1193518"/>
    <lineage>
        <taxon>Bacteria</taxon>
        <taxon>Bacillati</taxon>
        <taxon>Actinomycetota</taxon>
        <taxon>Actinomycetes</taxon>
        <taxon>Micrococcales</taxon>
        <taxon>Intrasporangiaceae</taxon>
        <taxon>Nostocoides</taxon>
    </lineage>
</organism>
<name>A0A077M8X3_9MICO</name>
<evidence type="ECO:0008006" key="3">
    <source>
        <dbReference type="Google" id="ProtNLM"/>
    </source>
</evidence>
<evidence type="ECO:0000313" key="2">
    <source>
        <dbReference type="Proteomes" id="UP000035720"/>
    </source>
</evidence>
<dbReference type="Pfam" id="PF10987">
    <property type="entry name" value="DUF2806"/>
    <property type="match status" value="1"/>
</dbReference>
<dbReference type="AlphaFoldDB" id="A0A077M8X3"/>
<keyword evidence="2" id="KW-1185">Reference proteome</keyword>
<protein>
    <recommendedName>
        <fullName evidence="3">DUF2806 domain-containing protein</fullName>
    </recommendedName>
</protein>
<gene>
    <name evidence="1" type="ORF">BN13_1570020</name>
</gene>
<dbReference type="RefSeq" id="WP_048548425.1">
    <property type="nucleotide sequence ID" value="NZ_HF571038.1"/>
</dbReference>
<sequence>MVSGSIEPSIFGGPEGSVVKVELSDDSLGLGKAVEGVAREARKGPEGLLDRADRFYQLKETVLPVHTAKRDAKALEIRVAAVRSAAEALQDVSPNSLAAVQMLIADYGRRFQNIDSTINLAMPMIAPAASPEDIEDDWLGFAFEYIGGVSDDMVQELWAKLLAQEANHPGRVSKRAVTKLALMDRRGTYLLRKVLRSAVTLYRQTPDPKESSHGQPLYKIGRFVFPLMLEMVEWSGPKPSDDLVRGLDHGHDTPSSMSRSRMDWLIEEGFLRPVTQDQFRDGYLDPEHWAMERFDGERPLGIRVGLGPIYGCDARDVIEFVRRYSSGGATTQIVQLTGLAEALLDPRISSTEPLVEAPSGDDTGTQHRDAIEELLISELQLTPVPHHKSGIAENPGFLGRKSGTRNDLAFYYHEF</sequence>